<dbReference type="PROSITE" id="PS51257">
    <property type="entry name" value="PROKAR_LIPOPROTEIN"/>
    <property type="match status" value="1"/>
</dbReference>
<comment type="caution">
    <text evidence="3">The sequence shown here is derived from an EMBL/GenBank/DDBJ whole genome shotgun (WGS) entry which is preliminary data.</text>
</comment>
<dbReference type="Pfam" id="PF20243">
    <property type="entry name" value="MbnP"/>
    <property type="match status" value="1"/>
</dbReference>
<accession>A0ABT7T0G2</accession>
<dbReference type="NCBIfam" id="TIGR04052">
    <property type="entry name" value="MbnP_like_WxW"/>
    <property type="match status" value="1"/>
</dbReference>
<proteinExistence type="predicted"/>
<evidence type="ECO:0000313" key="3">
    <source>
        <dbReference type="EMBL" id="MDM7861925.1"/>
    </source>
</evidence>
<gene>
    <name evidence="3" type="ORF">QTP81_15080</name>
</gene>
<organism evidence="3 4">
    <name type="scientific">Alteromonas arenosi</name>
    <dbReference type="NCBI Taxonomy" id="3055817"/>
    <lineage>
        <taxon>Bacteria</taxon>
        <taxon>Pseudomonadati</taxon>
        <taxon>Pseudomonadota</taxon>
        <taxon>Gammaproteobacteria</taxon>
        <taxon>Alteromonadales</taxon>
        <taxon>Alteromonadaceae</taxon>
        <taxon>Alteromonas/Salinimonas group</taxon>
        <taxon>Alteromonas</taxon>
    </lineage>
</organism>
<reference evidence="3 4" key="1">
    <citation type="submission" date="2023-06" db="EMBL/GenBank/DDBJ databases">
        <title>Alteromonas sp. ASW11-36 isolated from intertidal sand.</title>
        <authorList>
            <person name="Li Y."/>
        </authorList>
    </citation>
    <scope>NUCLEOTIDE SEQUENCE [LARGE SCALE GENOMIC DNA]</scope>
    <source>
        <strain evidence="3 4">ASW11-36</strain>
    </source>
</reference>
<name>A0ABT7T0G2_9ALTE</name>
<evidence type="ECO:0000259" key="2">
    <source>
        <dbReference type="Pfam" id="PF20243"/>
    </source>
</evidence>
<feature type="signal peptide" evidence="1">
    <location>
        <begin position="1"/>
        <end position="36"/>
    </location>
</feature>
<dbReference type="RefSeq" id="WP_289366619.1">
    <property type="nucleotide sequence ID" value="NZ_JAUCBP010000012.1"/>
</dbReference>
<feature type="chain" id="PRO_5047177785" evidence="1">
    <location>
        <begin position="37"/>
        <end position="294"/>
    </location>
</feature>
<dbReference type="Proteomes" id="UP001234343">
    <property type="component" value="Unassembled WGS sequence"/>
</dbReference>
<evidence type="ECO:0000256" key="1">
    <source>
        <dbReference type="SAM" id="SignalP"/>
    </source>
</evidence>
<dbReference type="InterPro" id="IPR046863">
    <property type="entry name" value="MbnP-like_dom"/>
</dbReference>
<sequence>MNSVQLKKAMRNTAKLYVIILCVSVLSLFGCQPNNAESVAQQAVQVFDRQLHTRVPMRLHYASQSLDCADSFTHGQNLWQLERLAFFTSEWQLFDPETNAWQAVNLLTSDWQTQQVALLWFEQQCTAHNELLRHHSIELDVTPALWQRATQLRFTLAVPFHSNHLNPLTQPSPLNIPEMFWSWRMGFKFVRFDMRTNSNELGSLGWSYHLGSIGCQSASSMRPPEQACQQPNRLQVSLNKLSANNTLVFDIAALLKDIEPTAMGGCMFHRDNESSCDVLWHNLQTSNVIRWQGD</sequence>
<keyword evidence="4" id="KW-1185">Reference proteome</keyword>
<keyword evidence="1" id="KW-0732">Signal</keyword>
<dbReference type="InterPro" id="IPR023977">
    <property type="entry name" value="MbnP-like"/>
</dbReference>
<evidence type="ECO:0000313" key="4">
    <source>
        <dbReference type="Proteomes" id="UP001234343"/>
    </source>
</evidence>
<feature type="domain" description="Copper-binding protein MbnP-like" evidence="2">
    <location>
        <begin position="60"/>
        <end position="267"/>
    </location>
</feature>
<protein>
    <submittedName>
        <fullName evidence="3">Metallo-mystery pair system four-Cys motif protein</fullName>
    </submittedName>
</protein>
<dbReference type="EMBL" id="JAUCBP010000012">
    <property type="protein sequence ID" value="MDM7861925.1"/>
    <property type="molecule type" value="Genomic_DNA"/>
</dbReference>